<proteinExistence type="predicted"/>
<evidence type="ECO:0000256" key="1">
    <source>
        <dbReference type="SAM" id="Coils"/>
    </source>
</evidence>
<dbReference type="AlphaFoldDB" id="A0A699JWE3"/>
<evidence type="ECO:0000313" key="3">
    <source>
        <dbReference type="EMBL" id="GFA62295.1"/>
    </source>
</evidence>
<feature type="compositionally biased region" description="Gly residues" evidence="2">
    <location>
        <begin position="67"/>
        <end position="79"/>
    </location>
</feature>
<feature type="compositionally biased region" description="Basic residues" evidence="2">
    <location>
        <begin position="106"/>
        <end position="118"/>
    </location>
</feature>
<evidence type="ECO:0000256" key="2">
    <source>
        <dbReference type="SAM" id="MobiDB-lite"/>
    </source>
</evidence>
<protein>
    <recommendedName>
        <fullName evidence="4">Zinc finger PMZ-type domain-containing protein</fullName>
    </recommendedName>
</protein>
<feature type="coiled-coil region" evidence="1">
    <location>
        <begin position="138"/>
        <end position="165"/>
    </location>
</feature>
<gene>
    <name evidence="3" type="ORF">Tci_634267</name>
</gene>
<organism evidence="3">
    <name type="scientific">Tanacetum cinerariifolium</name>
    <name type="common">Dalmatian daisy</name>
    <name type="synonym">Chrysanthemum cinerariifolium</name>
    <dbReference type="NCBI Taxonomy" id="118510"/>
    <lineage>
        <taxon>Eukaryota</taxon>
        <taxon>Viridiplantae</taxon>
        <taxon>Streptophyta</taxon>
        <taxon>Embryophyta</taxon>
        <taxon>Tracheophyta</taxon>
        <taxon>Spermatophyta</taxon>
        <taxon>Magnoliopsida</taxon>
        <taxon>eudicotyledons</taxon>
        <taxon>Gunneridae</taxon>
        <taxon>Pentapetalae</taxon>
        <taxon>asterids</taxon>
        <taxon>campanulids</taxon>
        <taxon>Asterales</taxon>
        <taxon>Asteraceae</taxon>
        <taxon>Asteroideae</taxon>
        <taxon>Anthemideae</taxon>
        <taxon>Anthemidinae</taxon>
        <taxon>Tanacetum</taxon>
    </lineage>
</organism>
<feature type="region of interest" description="Disordered" evidence="2">
    <location>
        <begin position="59"/>
        <end position="82"/>
    </location>
</feature>
<evidence type="ECO:0008006" key="4">
    <source>
        <dbReference type="Google" id="ProtNLM"/>
    </source>
</evidence>
<dbReference type="EMBL" id="BKCJ010457019">
    <property type="protein sequence ID" value="GFA62295.1"/>
    <property type="molecule type" value="Genomic_DNA"/>
</dbReference>
<sequence length="204" mass="22852">MWELSGVPCVHAMVGYMHLNKDPNNGELLGTGSQQSWVQERGKDTNKKVVRPIGRNRQPVRPECVSKGGGRVSRGGRNGRGNETINVNDDVEVSVGRGTTIGRDRGRGRRGGGRVKGRKGTGVFLETLTAGYSGGPLIDKHEHYLRQVEEALREHFEEEARVEQEYLDRCRAKQEYEARMDCMHASHWKSNEDMPSNNPTQPTQ</sequence>
<comment type="caution">
    <text evidence="3">The sequence shown here is derived from an EMBL/GenBank/DDBJ whole genome shotgun (WGS) entry which is preliminary data.</text>
</comment>
<keyword evidence="1" id="KW-0175">Coiled coil</keyword>
<reference evidence="3" key="1">
    <citation type="journal article" date="2019" name="Sci. Rep.">
        <title>Draft genome of Tanacetum cinerariifolium, the natural source of mosquito coil.</title>
        <authorList>
            <person name="Yamashiro T."/>
            <person name="Shiraishi A."/>
            <person name="Satake H."/>
            <person name="Nakayama K."/>
        </authorList>
    </citation>
    <scope>NUCLEOTIDE SEQUENCE</scope>
</reference>
<accession>A0A699JWE3</accession>
<feature type="region of interest" description="Disordered" evidence="2">
    <location>
        <begin position="98"/>
        <end position="118"/>
    </location>
</feature>
<name>A0A699JWE3_TANCI</name>